<gene>
    <name evidence="5" type="ORF">TVY486_0803410</name>
</gene>
<proteinExistence type="inferred from homology"/>
<feature type="non-terminal residue" evidence="5">
    <location>
        <position position="183"/>
    </location>
</feature>
<feature type="active site" description="Proton acceptor" evidence="2">
    <location>
        <position position="172"/>
    </location>
</feature>
<dbReference type="GO" id="GO:0000014">
    <property type="term" value="F:single-stranded DNA endodeoxyribonuclease activity"/>
    <property type="evidence" value="ECO:0007669"/>
    <property type="project" value="TreeGrafter"/>
</dbReference>
<feature type="region of interest" description="Disordered" evidence="3">
    <location>
        <begin position="34"/>
        <end position="64"/>
    </location>
</feature>
<keyword evidence="5" id="KW-0378">Hydrolase</keyword>
<evidence type="ECO:0000256" key="2">
    <source>
        <dbReference type="PIRSR" id="PIRSR640255-1"/>
    </source>
</evidence>
<dbReference type="Gene3D" id="3.40.570.10">
    <property type="entry name" value="Extracellular Endonuclease, subunit A"/>
    <property type="match status" value="1"/>
</dbReference>
<dbReference type="InterPro" id="IPR044925">
    <property type="entry name" value="His-Me_finger_sf"/>
</dbReference>
<feature type="domain" description="DNA/RNA non-specific endonuclease/pyrophosphatase/phosphodiesterase" evidence="4">
    <location>
        <begin position="72"/>
        <end position="182"/>
    </location>
</feature>
<name>G0U0X8_TRYVY</name>
<dbReference type="GO" id="GO:0005634">
    <property type="term" value="C:nucleus"/>
    <property type="evidence" value="ECO:0007669"/>
    <property type="project" value="TreeGrafter"/>
</dbReference>
<evidence type="ECO:0000256" key="1">
    <source>
        <dbReference type="ARBA" id="ARBA00010052"/>
    </source>
</evidence>
<dbReference type="AlphaFoldDB" id="G0U0X8"/>
<dbReference type="EC" id="3.1.30.-" evidence="5"/>
<dbReference type="GO" id="GO:0046872">
    <property type="term" value="F:metal ion binding"/>
    <property type="evidence" value="ECO:0007669"/>
    <property type="project" value="InterPro"/>
</dbReference>
<reference evidence="5" key="1">
    <citation type="journal article" date="2012" name="Proc. Natl. Acad. Sci. U.S.A.">
        <title>Antigenic diversity is generated by distinct evolutionary mechanisms in African trypanosome species.</title>
        <authorList>
            <person name="Jackson A.P."/>
            <person name="Berry A."/>
            <person name="Aslett M."/>
            <person name="Allison H.C."/>
            <person name="Burton P."/>
            <person name="Vavrova-Anderson J."/>
            <person name="Brown R."/>
            <person name="Browne H."/>
            <person name="Corton N."/>
            <person name="Hauser H."/>
            <person name="Gamble J."/>
            <person name="Gilderthorp R."/>
            <person name="Marcello L."/>
            <person name="McQuillan J."/>
            <person name="Otto T.D."/>
            <person name="Quail M.A."/>
            <person name="Sanders M.J."/>
            <person name="van Tonder A."/>
            <person name="Ginger M.L."/>
            <person name="Field M.C."/>
            <person name="Barry J.D."/>
            <person name="Hertz-Fowler C."/>
            <person name="Berriman M."/>
        </authorList>
    </citation>
    <scope>NUCLEOTIDE SEQUENCE</scope>
    <source>
        <strain evidence="5">Y486</strain>
    </source>
</reference>
<evidence type="ECO:0000313" key="5">
    <source>
        <dbReference type="EMBL" id="CCC49733.1"/>
    </source>
</evidence>
<dbReference type="PANTHER" id="PTHR13966:SF5">
    <property type="entry name" value="ENDONUCLEASE G, MITOCHONDRIAL"/>
    <property type="match status" value="1"/>
</dbReference>
<dbReference type="GO" id="GO:0005743">
    <property type="term" value="C:mitochondrial inner membrane"/>
    <property type="evidence" value="ECO:0007669"/>
    <property type="project" value="TreeGrafter"/>
</dbReference>
<dbReference type="GO" id="GO:0003676">
    <property type="term" value="F:nucleic acid binding"/>
    <property type="evidence" value="ECO:0007669"/>
    <property type="project" value="InterPro"/>
</dbReference>
<dbReference type="Pfam" id="PF01223">
    <property type="entry name" value="Endonuclease_NS"/>
    <property type="match status" value="1"/>
</dbReference>
<keyword evidence="5" id="KW-0540">Nuclease</keyword>
<sequence>MTVRASSVGRAFALLSSTLFGGAVGVLIERARREAPPREARAPQDPPPQVPGGGGGGADRGGLESPLALKLASKGLPSDERVRCYGGFIASLNYERRVPNWVLEYLPGSGPAAEAPSGSDDALAPPVAEGGRREGMRFFADAAVPEAFRVLPNDYGSGTAHQRHARGLSRGHLAAAQFHKGSS</sequence>
<protein>
    <submittedName>
        <fullName evidence="5">Putative endonuclease G</fullName>
        <ecNumber evidence="5">3.1.30.-</ecNumber>
    </submittedName>
</protein>
<accession>G0U0X8</accession>
<dbReference type="VEuPathDB" id="TriTrypDB:TvY486_0803410"/>
<organism evidence="5">
    <name type="scientific">Trypanosoma vivax (strain Y486)</name>
    <dbReference type="NCBI Taxonomy" id="1055687"/>
    <lineage>
        <taxon>Eukaryota</taxon>
        <taxon>Discoba</taxon>
        <taxon>Euglenozoa</taxon>
        <taxon>Kinetoplastea</taxon>
        <taxon>Metakinetoplastina</taxon>
        <taxon>Trypanosomatida</taxon>
        <taxon>Trypanosomatidae</taxon>
        <taxon>Trypanosoma</taxon>
        <taxon>Duttonella</taxon>
    </lineage>
</organism>
<dbReference type="InterPro" id="IPR040255">
    <property type="entry name" value="Non-specific_endonuclease"/>
</dbReference>
<dbReference type="EMBL" id="HE573024">
    <property type="protein sequence ID" value="CCC49733.1"/>
    <property type="molecule type" value="Genomic_DNA"/>
</dbReference>
<evidence type="ECO:0000256" key="3">
    <source>
        <dbReference type="SAM" id="MobiDB-lite"/>
    </source>
</evidence>
<dbReference type="SUPFAM" id="SSF54060">
    <property type="entry name" value="His-Me finger endonucleases"/>
    <property type="match status" value="1"/>
</dbReference>
<evidence type="ECO:0000259" key="4">
    <source>
        <dbReference type="Pfam" id="PF01223"/>
    </source>
</evidence>
<dbReference type="GO" id="GO:0004521">
    <property type="term" value="F:RNA endonuclease activity"/>
    <property type="evidence" value="ECO:0007669"/>
    <property type="project" value="TreeGrafter"/>
</dbReference>
<comment type="similarity">
    <text evidence="1">Belongs to the DNA/RNA non-specific endonuclease family.</text>
</comment>
<dbReference type="PANTHER" id="PTHR13966">
    <property type="entry name" value="ENDONUCLEASE RELATED"/>
    <property type="match status" value="1"/>
</dbReference>
<keyword evidence="5" id="KW-0255">Endonuclease</keyword>
<feature type="compositionally biased region" description="Gly residues" evidence="3">
    <location>
        <begin position="51"/>
        <end position="60"/>
    </location>
</feature>
<dbReference type="InterPro" id="IPR001604">
    <property type="entry name" value="Endo_G_ENPP1-like_dom"/>
</dbReference>
<dbReference type="InterPro" id="IPR044929">
    <property type="entry name" value="DNA/RNA_non-sp_Endonuclease_sf"/>
</dbReference>